<dbReference type="PANTHER" id="PTHR39441:SF1">
    <property type="entry name" value="DUF2252 DOMAIN-CONTAINING PROTEIN"/>
    <property type="match status" value="1"/>
</dbReference>
<dbReference type="PANTHER" id="PTHR39441">
    <property type="entry name" value="DUF2252 DOMAIN-CONTAINING PROTEIN"/>
    <property type="match status" value="1"/>
</dbReference>
<evidence type="ECO:0000313" key="3">
    <source>
        <dbReference type="Proteomes" id="UP000317484"/>
    </source>
</evidence>
<dbReference type="EMBL" id="FXTJ01000004">
    <property type="protein sequence ID" value="SMO77594.1"/>
    <property type="molecule type" value="Genomic_DNA"/>
</dbReference>
<sequence length="501" mass="54377">MASAGRAATVGGPSCPFSDEGHPMTHTTTARRKHTPRPTLGTTRGQRVARGKAARAEVPRASHSEFTAGADRTDPLTLLEGQGLTRVPELLPIRYGRMASSAFAFFRGAALPMASDLARTPRSGLTVQACGDAHLANFGLFASPMRTLVFDVNDFDETLPGPWEWDVKRLATSLEIAGRANGYPDKSRTRIVLAAVAAYRRAMRAFADMDALQVWYARADADRVQSLTSVSLRGRQRKLLAQASAKAETKDNLGSLTRFATVHDGVARLNAEPPLVVPLRDLVVDPVEAEKTERGLHELVRAYGASLEPERRVLLDRFKQVDIARKVVGVGSVGTRSWMLLLLEDGHNPLFLQAKEAGPSVLEAFVGASEYDNCGQRVVVGQRLMQAVSDIFLGWVRVKGIDGQTRDFYVRQLRDWKGSLDPESLIPEGMLAYGEVCGWTLARAHARSGDRVAIAAYLGGSAAFDVAVREFAASYADQTERDHQTLVDAISSGRIAAEAGI</sequence>
<gene>
    <name evidence="2" type="ORF">SAMN06273567_10494</name>
</gene>
<reference evidence="2 3" key="1">
    <citation type="submission" date="2017-05" db="EMBL/GenBank/DDBJ databases">
        <authorList>
            <person name="Varghese N."/>
            <person name="Submissions S."/>
        </authorList>
    </citation>
    <scope>NUCLEOTIDE SEQUENCE [LARGE SCALE GENOMIC DNA]</scope>
    <source>
        <strain evidence="2 3">DSM 46834</strain>
    </source>
</reference>
<dbReference type="Proteomes" id="UP000317484">
    <property type="component" value="Unassembled WGS sequence"/>
</dbReference>
<protein>
    <submittedName>
        <fullName evidence="2">Uncharacterized conserved protein, DUF2252 family</fullName>
    </submittedName>
</protein>
<feature type="region of interest" description="Disordered" evidence="1">
    <location>
        <begin position="1"/>
        <end position="62"/>
    </location>
</feature>
<dbReference type="InterPro" id="IPR018721">
    <property type="entry name" value="DUF2252"/>
</dbReference>
<organism evidence="2 3">
    <name type="scientific">Geodermatophilus aquaeductus</name>
    <dbReference type="NCBI Taxonomy" id="1564161"/>
    <lineage>
        <taxon>Bacteria</taxon>
        <taxon>Bacillati</taxon>
        <taxon>Actinomycetota</taxon>
        <taxon>Actinomycetes</taxon>
        <taxon>Geodermatophilales</taxon>
        <taxon>Geodermatophilaceae</taxon>
        <taxon>Geodermatophilus</taxon>
    </lineage>
</organism>
<dbReference type="Pfam" id="PF10009">
    <property type="entry name" value="DUF2252"/>
    <property type="match status" value="1"/>
</dbReference>
<dbReference type="AlphaFoldDB" id="A0A521E0W2"/>
<proteinExistence type="predicted"/>
<name>A0A521E0W2_9ACTN</name>
<accession>A0A521E0W2</accession>
<keyword evidence="3" id="KW-1185">Reference proteome</keyword>
<evidence type="ECO:0000313" key="2">
    <source>
        <dbReference type="EMBL" id="SMO77594.1"/>
    </source>
</evidence>
<evidence type="ECO:0000256" key="1">
    <source>
        <dbReference type="SAM" id="MobiDB-lite"/>
    </source>
</evidence>